<proteinExistence type="predicted"/>
<evidence type="ECO:0000313" key="5">
    <source>
        <dbReference type="Proteomes" id="UP000652427"/>
    </source>
</evidence>
<dbReference type="Proteomes" id="UP000652427">
    <property type="component" value="Unassembled WGS sequence"/>
</dbReference>
<evidence type="ECO:0000256" key="1">
    <source>
        <dbReference type="ARBA" id="ARBA00022603"/>
    </source>
</evidence>
<protein>
    <submittedName>
        <fullName evidence="4">Class I SAM-dependent methyltransferase</fullName>
    </submittedName>
</protein>
<dbReference type="InterPro" id="IPR029063">
    <property type="entry name" value="SAM-dependent_MTases_sf"/>
</dbReference>
<keyword evidence="2" id="KW-0808">Transferase</keyword>
<evidence type="ECO:0000259" key="3">
    <source>
        <dbReference type="Pfam" id="PF13649"/>
    </source>
</evidence>
<dbReference type="PANTHER" id="PTHR43861:SF1">
    <property type="entry name" value="TRANS-ACONITATE 2-METHYLTRANSFERASE"/>
    <property type="match status" value="1"/>
</dbReference>
<dbReference type="InterPro" id="IPR041698">
    <property type="entry name" value="Methyltransf_25"/>
</dbReference>
<sequence length="205" mass="22009">MKNGGYDDGYSAVPCFWGESPGSLVKLFLDEHSVRGNVILDLGCGEGKNASAFTAAGAAAIAVDCSQDAITNGKSIFRNSPIDWHIADATSFAASQSDGTYDVVVAYGLLHCMNSEAEAVALINDVQRLTKPEGTVILVAFNDRSQDLSAHPGFEPLLMPHDWYAGKFGGWHTQVLTDTDLHETHPHNGIPHHHSLTRLIAKKPA</sequence>
<keyword evidence="5" id="KW-1185">Reference proteome</keyword>
<dbReference type="CDD" id="cd02440">
    <property type="entry name" value="AdoMet_MTases"/>
    <property type="match status" value="1"/>
</dbReference>
<evidence type="ECO:0000256" key="2">
    <source>
        <dbReference type="ARBA" id="ARBA00022679"/>
    </source>
</evidence>
<dbReference type="SUPFAM" id="SSF53335">
    <property type="entry name" value="S-adenosyl-L-methionine-dependent methyltransferases"/>
    <property type="match status" value="1"/>
</dbReference>
<dbReference type="RefSeq" id="WP_176280064.1">
    <property type="nucleotide sequence ID" value="NZ_JABWMH010000003.1"/>
</dbReference>
<dbReference type="GO" id="GO:0032259">
    <property type="term" value="P:methylation"/>
    <property type="evidence" value="ECO:0007669"/>
    <property type="project" value="UniProtKB-KW"/>
</dbReference>
<dbReference type="PANTHER" id="PTHR43861">
    <property type="entry name" value="TRANS-ACONITATE 2-METHYLTRANSFERASE-RELATED"/>
    <property type="match status" value="1"/>
</dbReference>
<gene>
    <name evidence="4" type="ORF">HUO14_12165</name>
</gene>
<evidence type="ECO:0000313" key="4">
    <source>
        <dbReference type="EMBL" id="NVD28646.1"/>
    </source>
</evidence>
<dbReference type="Pfam" id="PF13649">
    <property type="entry name" value="Methyltransf_25"/>
    <property type="match status" value="1"/>
</dbReference>
<dbReference type="Gene3D" id="3.40.50.150">
    <property type="entry name" value="Vaccinia Virus protein VP39"/>
    <property type="match status" value="1"/>
</dbReference>
<feature type="domain" description="Methyltransferase" evidence="3">
    <location>
        <begin position="39"/>
        <end position="134"/>
    </location>
</feature>
<comment type="caution">
    <text evidence="4">The sequence shown here is derived from an EMBL/GenBank/DDBJ whole genome shotgun (WGS) entry which is preliminary data.</text>
</comment>
<dbReference type="GO" id="GO:0008168">
    <property type="term" value="F:methyltransferase activity"/>
    <property type="evidence" value="ECO:0007669"/>
    <property type="project" value="UniProtKB-KW"/>
</dbReference>
<keyword evidence="1 4" id="KW-0489">Methyltransferase</keyword>
<reference evidence="4 5" key="1">
    <citation type="submission" date="2020-06" db="EMBL/GenBank/DDBJ databases">
        <authorList>
            <person name="Kim S.-J."/>
            <person name="Park S.-J."/>
        </authorList>
    </citation>
    <scope>NUCLEOTIDE SEQUENCE [LARGE SCALE GENOMIC DNA]</scope>
    <source>
        <strain evidence="4 5">SW-151</strain>
    </source>
</reference>
<name>A0ABX2N531_9SPHN</name>
<accession>A0ABX2N531</accession>
<dbReference type="EMBL" id="JABWMH010000003">
    <property type="protein sequence ID" value="NVD28646.1"/>
    <property type="molecule type" value="Genomic_DNA"/>
</dbReference>
<organism evidence="4 5">
    <name type="scientific">Parasphingorhabdus flavimaris</name>
    <dbReference type="NCBI Taxonomy" id="266812"/>
    <lineage>
        <taxon>Bacteria</taxon>
        <taxon>Pseudomonadati</taxon>
        <taxon>Pseudomonadota</taxon>
        <taxon>Alphaproteobacteria</taxon>
        <taxon>Sphingomonadales</taxon>
        <taxon>Sphingomonadaceae</taxon>
        <taxon>Parasphingorhabdus</taxon>
    </lineage>
</organism>